<dbReference type="EMBL" id="FTOF01000002">
    <property type="protein sequence ID" value="SIS40759.1"/>
    <property type="molecule type" value="Genomic_DNA"/>
</dbReference>
<sequence>MEARGLRAPASVQALASSSTRLFAEDAWVFATTARDNLRVAAPSLGEATATAVLAAVGFDFPLDFPLANGADSLSSGQRRRLLLARAPTSPPTPPTRCWTRSCAGRCPARSPGAPWAWGRTTRGDVQGIR</sequence>
<dbReference type="STRING" id="1161099.SAMN05444817_10299"/>
<accession>A0A1N7IUG8</accession>
<name>A0A1N7IUG8_9CORY</name>
<gene>
    <name evidence="1" type="ORF">SAMN05444817_10299</name>
</gene>
<dbReference type="RefSeq" id="WP_076598443.1">
    <property type="nucleotide sequence ID" value="NZ_CP046976.1"/>
</dbReference>
<reference evidence="2" key="1">
    <citation type="submission" date="2017-01" db="EMBL/GenBank/DDBJ databases">
        <authorList>
            <person name="Varghese N."/>
            <person name="Submissions S."/>
        </authorList>
    </citation>
    <scope>NUCLEOTIDE SEQUENCE [LARGE SCALE GENOMIC DNA]</scope>
    <source>
        <strain evidence="2">DSM 44531</strain>
    </source>
</reference>
<dbReference type="Gene3D" id="3.40.50.300">
    <property type="entry name" value="P-loop containing nucleotide triphosphate hydrolases"/>
    <property type="match status" value="1"/>
</dbReference>
<protein>
    <recommendedName>
        <fullName evidence="3">ABC transporter</fullName>
    </recommendedName>
</protein>
<keyword evidence="2" id="KW-1185">Reference proteome</keyword>
<evidence type="ECO:0000313" key="2">
    <source>
        <dbReference type="Proteomes" id="UP000186292"/>
    </source>
</evidence>
<dbReference type="AlphaFoldDB" id="A0A1N7IUG8"/>
<evidence type="ECO:0008006" key="3">
    <source>
        <dbReference type="Google" id="ProtNLM"/>
    </source>
</evidence>
<proteinExistence type="predicted"/>
<dbReference type="Proteomes" id="UP000186292">
    <property type="component" value="Unassembled WGS sequence"/>
</dbReference>
<evidence type="ECO:0000313" key="1">
    <source>
        <dbReference type="EMBL" id="SIS40759.1"/>
    </source>
</evidence>
<dbReference type="InterPro" id="IPR027417">
    <property type="entry name" value="P-loop_NTPase"/>
</dbReference>
<dbReference type="SUPFAM" id="SSF52540">
    <property type="entry name" value="P-loop containing nucleoside triphosphate hydrolases"/>
    <property type="match status" value="1"/>
</dbReference>
<organism evidence="1 2">
    <name type="scientific">Corynebacterium appendicis CIP 107643</name>
    <dbReference type="NCBI Taxonomy" id="1161099"/>
    <lineage>
        <taxon>Bacteria</taxon>
        <taxon>Bacillati</taxon>
        <taxon>Actinomycetota</taxon>
        <taxon>Actinomycetes</taxon>
        <taxon>Mycobacteriales</taxon>
        <taxon>Corynebacteriaceae</taxon>
        <taxon>Corynebacterium</taxon>
    </lineage>
</organism>